<keyword evidence="5 8" id="KW-0472">Membrane</keyword>
<evidence type="ECO:0000256" key="3">
    <source>
        <dbReference type="ARBA" id="ARBA00022692"/>
    </source>
</evidence>
<protein>
    <submittedName>
        <fullName evidence="10">MMPL family transporter</fullName>
    </submittedName>
</protein>
<dbReference type="PROSITE" id="PS50156">
    <property type="entry name" value="SSD"/>
    <property type="match status" value="2"/>
</dbReference>
<feature type="region of interest" description="Disordered" evidence="7">
    <location>
        <begin position="987"/>
        <end position="1044"/>
    </location>
</feature>
<dbReference type="GeneID" id="91110179"/>
<feature type="domain" description="SSD" evidence="9">
    <location>
        <begin position="420"/>
        <end position="552"/>
    </location>
</feature>
<evidence type="ECO:0000256" key="4">
    <source>
        <dbReference type="ARBA" id="ARBA00022989"/>
    </source>
</evidence>
<feature type="compositionally biased region" description="Acidic residues" evidence="7">
    <location>
        <begin position="991"/>
        <end position="1004"/>
    </location>
</feature>
<dbReference type="Gene3D" id="1.20.1640.10">
    <property type="entry name" value="Multidrug efflux transporter AcrB transmembrane domain"/>
    <property type="match status" value="2"/>
</dbReference>
<evidence type="ECO:0000256" key="2">
    <source>
        <dbReference type="ARBA" id="ARBA00022475"/>
    </source>
</evidence>
<gene>
    <name evidence="10" type="ORF">ABSL23_13485</name>
</gene>
<keyword evidence="3 8" id="KW-0812">Transmembrane</keyword>
<proteinExistence type="predicted"/>
<dbReference type="RefSeq" id="WP_353634114.1">
    <property type="nucleotide sequence ID" value="NZ_CP159204.1"/>
</dbReference>
<dbReference type="InterPro" id="IPR000731">
    <property type="entry name" value="SSD"/>
</dbReference>
<evidence type="ECO:0000256" key="7">
    <source>
        <dbReference type="SAM" id="MobiDB-lite"/>
    </source>
</evidence>
<feature type="transmembrane region" description="Helical" evidence="8">
    <location>
        <begin position="420"/>
        <end position="440"/>
    </location>
</feature>
<reference evidence="10" key="1">
    <citation type="submission" date="2024-06" db="EMBL/GenBank/DDBJ databases">
        <title>Genome Sequence of an extremely halophilic archaeon isolated from Permian era halite, Salado Formation, Carlsbad, New Mexico: Halobacterium sp. strain NMX12-1.</title>
        <authorList>
            <person name="Sotoa L."/>
            <person name="DasSarma P."/>
            <person name="Anton B.P."/>
            <person name="Vincze T."/>
            <person name="Verma I."/>
            <person name="Eralp B."/>
            <person name="Powers D.W."/>
            <person name="Dozier B.L."/>
            <person name="Roberts R.J."/>
            <person name="DasSarma S."/>
        </authorList>
    </citation>
    <scope>NUCLEOTIDE SEQUENCE</scope>
    <source>
        <strain evidence="10">NMX12-1</strain>
    </source>
</reference>
<feature type="transmembrane region" description="Helical" evidence="8">
    <location>
        <begin position="918"/>
        <end position="945"/>
    </location>
</feature>
<evidence type="ECO:0000256" key="5">
    <source>
        <dbReference type="ARBA" id="ARBA00023136"/>
    </source>
</evidence>
<sequence length="1195" mass="125939">MAGVSRIGDAAAFVTNHSKAIIAVMLVLTVLIGAGAGDVQQSSSLDQFQTESDESQKLDYIESNFSSGAENATTVQVVVRDDNVLTKDALVGTLEYERALYDNETVNETLADDGAITGIANVVATASIQQEEGRELQATLQEFEQLNETVQSERAALEQRSAALNATAESLRAELTVLRQNPDASVEAAFDRVRANSSVNLTDSHYATFERAAGDLRSAQSQSEVEAAYRLGTRGVLEAEYAALEERSNELESQAQRLQTLGEELQTQRATYENASNATLDEQLAQLQSLNDSEVESLVATVLGGGQNGGNGQSVFGLMPTSYEPGSTTAEATMLVATQQTDSEAPAGGPTGSETIVDAQLAMQDLGDDRAQEFLVFGGGIITHEIDSSMTDSLLIVGPLAILFVLVALAVAYRDVLDILLGLFGIGAVLAWTFGFMGLADISFNQIMIAVPVLLIGLSIDYAIHIFMRHREERLGAVDDPDRPADPRGSMRVALAGVGVALVWVTATTVIGFLSNLTSPVPPIGDFGVVSSVGIVAALLVFGVLIPAMKVELDAFLESRGWDRKKRAFGTGGGRFSEVLSFGSKAARKAPAIVLVLTLLVTAAGAYGATNVDTSFNQQDFLAEDPADWMKDLPEPFAPGEYTAKANLEYVNDRFSPENSQAQILIEGDVASDRSLERIQAARDAAAEQNVTYTLANGEPGVQGPLSTMQAVAASNESFNETFHAADTDGNGVPDRNVEAVYDALYETAPEQAGSYIHQTDDGDYAAARLVVSTQGGASGGEVTEQMRDVADVASGDGLEATATGSAILNKIVQDQLLDTVIQSLLVTLVAVFAFLMATYRLTDGSATLGAVTLLPVVLSVAWILGTMYVFGIPFNVLTGMITSLTVGLGVAYSIHLSERYMQELERTDTVWEAMRTAVTGTGGALLGSAATTVGGFGVLVFAILPPLQQFGIITGLTIVYAFLAAVLVLPTLLVLWTKYLGPEDANFGGDGDDPDPPADDGDDPSTTASAEPVVDAETAPAAAATADAGTDEPTRTLSRDLVQPGGTLTATVTVPARDGRVVLTETVRGGTVEALDTDPEPVEAVADDDTVYVAWRLDGEHASASYEVSVAETAPDGSEVELSGRVLADGDERTVAGDDGAAVVADIFERVFAQADVTDDDLAEASAAFADGELTADQYDRVVREWARERPEGE</sequence>
<dbReference type="InterPro" id="IPR050545">
    <property type="entry name" value="Mycobact_MmpL"/>
</dbReference>
<dbReference type="KEGG" id="hanx:ABSL23_13485"/>
<dbReference type="PANTHER" id="PTHR33406">
    <property type="entry name" value="MEMBRANE PROTEIN MJ1562-RELATED"/>
    <property type="match status" value="1"/>
</dbReference>
<dbReference type="PANTHER" id="PTHR33406:SF13">
    <property type="entry name" value="MEMBRANE PROTEIN YDFJ"/>
    <property type="match status" value="1"/>
</dbReference>
<feature type="transmembrane region" description="Helical" evidence="8">
    <location>
        <begin position="20"/>
        <end position="37"/>
    </location>
</feature>
<accession>A0AAU8CC74</accession>
<keyword evidence="4 8" id="KW-1133">Transmembrane helix</keyword>
<dbReference type="InterPro" id="IPR004869">
    <property type="entry name" value="MMPL_dom"/>
</dbReference>
<organism evidence="10">
    <name type="scientific">Halobacterium sp. NMX12-1</name>
    <dbReference type="NCBI Taxonomy" id="3166650"/>
    <lineage>
        <taxon>Archaea</taxon>
        <taxon>Methanobacteriati</taxon>
        <taxon>Methanobacteriota</taxon>
        <taxon>Stenosarchaea group</taxon>
        <taxon>Halobacteria</taxon>
        <taxon>Halobacteriales</taxon>
        <taxon>Halobacteriaceae</taxon>
        <taxon>Halobacterium</taxon>
    </lineage>
</organism>
<evidence type="ECO:0000256" key="1">
    <source>
        <dbReference type="ARBA" id="ARBA00004651"/>
    </source>
</evidence>
<feature type="transmembrane region" description="Helical" evidence="8">
    <location>
        <begin position="590"/>
        <end position="609"/>
    </location>
</feature>
<feature type="transmembrane region" description="Helical" evidence="8">
    <location>
        <begin position="446"/>
        <end position="464"/>
    </location>
</feature>
<keyword evidence="2" id="KW-1003">Cell membrane</keyword>
<feature type="transmembrane region" description="Helical" evidence="8">
    <location>
        <begin position="821"/>
        <end position="840"/>
    </location>
</feature>
<evidence type="ECO:0000256" key="6">
    <source>
        <dbReference type="SAM" id="Coils"/>
    </source>
</evidence>
<evidence type="ECO:0000259" key="9">
    <source>
        <dbReference type="PROSITE" id="PS50156"/>
    </source>
</evidence>
<feature type="transmembrane region" description="Helical" evidence="8">
    <location>
        <begin position="847"/>
        <end position="871"/>
    </location>
</feature>
<feature type="coiled-coil region" evidence="6">
    <location>
        <begin position="133"/>
        <end position="181"/>
    </location>
</feature>
<comment type="subcellular location">
    <subcellularLocation>
        <location evidence="1">Cell membrane</location>
        <topology evidence="1">Multi-pass membrane protein</topology>
    </subcellularLocation>
</comment>
<feature type="transmembrane region" description="Helical" evidence="8">
    <location>
        <begin position="951"/>
        <end position="977"/>
    </location>
</feature>
<keyword evidence="6" id="KW-0175">Coiled coil</keyword>
<feature type="transmembrane region" description="Helical" evidence="8">
    <location>
        <begin position="394"/>
        <end position="413"/>
    </location>
</feature>
<feature type="coiled-coil region" evidence="6">
    <location>
        <begin position="234"/>
        <end position="278"/>
    </location>
</feature>
<feature type="transmembrane region" description="Helical" evidence="8">
    <location>
        <begin position="877"/>
        <end position="897"/>
    </location>
</feature>
<feature type="transmembrane region" description="Helical" evidence="8">
    <location>
        <begin position="527"/>
        <end position="546"/>
    </location>
</feature>
<feature type="transmembrane region" description="Helical" evidence="8">
    <location>
        <begin position="493"/>
        <end position="515"/>
    </location>
</feature>
<evidence type="ECO:0000256" key="8">
    <source>
        <dbReference type="SAM" id="Phobius"/>
    </source>
</evidence>
<name>A0AAU8CC74_9EURY</name>
<dbReference type="EMBL" id="CP159204">
    <property type="protein sequence ID" value="XCF16242.1"/>
    <property type="molecule type" value="Genomic_DNA"/>
</dbReference>
<dbReference type="AlphaFoldDB" id="A0AAU8CC74"/>
<dbReference type="SUPFAM" id="SSF82866">
    <property type="entry name" value="Multidrug efflux transporter AcrB transmembrane domain"/>
    <property type="match status" value="2"/>
</dbReference>
<evidence type="ECO:0000313" key="10">
    <source>
        <dbReference type="EMBL" id="XCF16242.1"/>
    </source>
</evidence>
<dbReference type="Pfam" id="PF03176">
    <property type="entry name" value="MMPL"/>
    <property type="match status" value="2"/>
</dbReference>
<feature type="compositionally biased region" description="Low complexity" evidence="7">
    <location>
        <begin position="1011"/>
        <end position="1029"/>
    </location>
</feature>
<feature type="domain" description="SSD" evidence="9">
    <location>
        <begin position="816"/>
        <end position="976"/>
    </location>
</feature>
<dbReference type="GO" id="GO:0005886">
    <property type="term" value="C:plasma membrane"/>
    <property type="evidence" value="ECO:0007669"/>
    <property type="project" value="UniProtKB-SubCell"/>
</dbReference>